<organism evidence="2 3">
    <name type="scientific">Streptomyces glaucosporus</name>
    <dbReference type="NCBI Taxonomy" id="284044"/>
    <lineage>
        <taxon>Bacteria</taxon>
        <taxon>Bacillati</taxon>
        <taxon>Actinomycetota</taxon>
        <taxon>Actinomycetes</taxon>
        <taxon>Kitasatosporales</taxon>
        <taxon>Streptomycetaceae</taxon>
        <taxon>Streptomyces</taxon>
    </lineage>
</organism>
<evidence type="ECO:0000313" key="2">
    <source>
        <dbReference type="EMBL" id="GAA2411944.1"/>
    </source>
</evidence>
<proteinExistence type="predicted"/>
<dbReference type="InterPro" id="IPR036249">
    <property type="entry name" value="Thioredoxin-like_sf"/>
</dbReference>
<protein>
    <submittedName>
        <fullName evidence="2">Dithiol-disulfide isomerase</fullName>
    </submittedName>
</protein>
<gene>
    <name evidence="2" type="ORF">GCM10010420_46300</name>
</gene>
<sequence length="241" mass="25697">MTVQADTTALHSTDEAVVTVWSDIGCPWATLALDTLHTAAAERGRELLVDHRAFPLELFNSEPTPKPIIDAETVAIGALVPALGWRLWPGPDWRYPATTLPALEAVQAAKAPTVGGLPASDQLDTALRRAFYGQGRCISLTSEILAVAAACPLVDEAALADALAQGTARAAVHRDFAVARGPRVQGSPHLFTASGADVHNPGADFVWTGDPYDGGFPHFRSYTRDWADELLDRLAEAPRAD</sequence>
<comment type="caution">
    <text evidence="2">The sequence shown here is derived from an EMBL/GenBank/DDBJ whole genome shotgun (WGS) entry which is preliminary data.</text>
</comment>
<evidence type="ECO:0000259" key="1">
    <source>
        <dbReference type="Pfam" id="PF01323"/>
    </source>
</evidence>
<feature type="domain" description="DSBA-like thioredoxin" evidence="1">
    <location>
        <begin position="18"/>
        <end position="193"/>
    </location>
</feature>
<evidence type="ECO:0000313" key="3">
    <source>
        <dbReference type="Proteomes" id="UP001500058"/>
    </source>
</evidence>
<dbReference type="EMBL" id="BAAATJ010000027">
    <property type="protein sequence ID" value="GAA2411944.1"/>
    <property type="molecule type" value="Genomic_DNA"/>
</dbReference>
<dbReference type="SUPFAM" id="SSF52833">
    <property type="entry name" value="Thioredoxin-like"/>
    <property type="match status" value="1"/>
</dbReference>
<keyword evidence="2" id="KW-0413">Isomerase</keyword>
<dbReference type="Pfam" id="PF01323">
    <property type="entry name" value="DSBA"/>
    <property type="match status" value="1"/>
</dbReference>
<dbReference type="Gene3D" id="3.40.30.10">
    <property type="entry name" value="Glutaredoxin"/>
    <property type="match status" value="1"/>
</dbReference>
<dbReference type="InterPro" id="IPR001853">
    <property type="entry name" value="DSBA-like_thioredoxin_dom"/>
</dbReference>
<accession>A0ABP5VXT5</accession>
<dbReference type="RefSeq" id="WP_344633040.1">
    <property type="nucleotide sequence ID" value="NZ_BAAATJ010000027.1"/>
</dbReference>
<name>A0ABP5VXT5_9ACTN</name>
<dbReference type="GO" id="GO:0016853">
    <property type="term" value="F:isomerase activity"/>
    <property type="evidence" value="ECO:0007669"/>
    <property type="project" value="UniProtKB-KW"/>
</dbReference>
<reference evidence="3" key="1">
    <citation type="journal article" date="2019" name="Int. J. Syst. Evol. Microbiol.">
        <title>The Global Catalogue of Microorganisms (GCM) 10K type strain sequencing project: providing services to taxonomists for standard genome sequencing and annotation.</title>
        <authorList>
            <consortium name="The Broad Institute Genomics Platform"/>
            <consortium name="The Broad Institute Genome Sequencing Center for Infectious Disease"/>
            <person name="Wu L."/>
            <person name="Ma J."/>
        </authorList>
    </citation>
    <scope>NUCLEOTIDE SEQUENCE [LARGE SCALE GENOMIC DNA]</scope>
    <source>
        <strain evidence="3">JCM 6921</strain>
    </source>
</reference>
<dbReference type="Proteomes" id="UP001500058">
    <property type="component" value="Unassembled WGS sequence"/>
</dbReference>
<keyword evidence="3" id="KW-1185">Reference proteome</keyword>